<dbReference type="GO" id="GO:0045259">
    <property type="term" value="C:proton-transporting ATP synthase complex"/>
    <property type="evidence" value="ECO:0007669"/>
    <property type="project" value="UniProtKB-KW"/>
</dbReference>
<evidence type="ECO:0000256" key="7">
    <source>
        <dbReference type="ARBA" id="ARBA00022989"/>
    </source>
</evidence>
<comment type="similarity">
    <text evidence="2 11 12">Belongs to the ATPase A chain family.</text>
</comment>
<dbReference type="GO" id="GO:0005886">
    <property type="term" value="C:plasma membrane"/>
    <property type="evidence" value="ECO:0007669"/>
    <property type="project" value="UniProtKB-SubCell"/>
</dbReference>
<keyword evidence="5 11" id="KW-0812">Transmembrane</keyword>
<feature type="transmembrane region" description="Helical" evidence="11">
    <location>
        <begin position="78"/>
        <end position="95"/>
    </location>
</feature>
<name>A0A1G2RIX4_9BACT</name>
<dbReference type="PRINTS" id="PR00123">
    <property type="entry name" value="ATPASEA"/>
</dbReference>
<dbReference type="InterPro" id="IPR023011">
    <property type="entry name" value="ATP_synth_F0_asu_AS"/>
</dbReference>
<accession>A0A1G2RIX4</accession>
<evidence type="ECO:0000256" key="3">
    <source>
        <dbReference type="ARBA" id="ARBA00022448"/>
    </source>
</evidence>
<feature type="transmembrane region" description="Helical" evidence="11">
    <location>
        <begin position="158"/>
        <end position="177"/>
    </location>
</feature>
<dbReference type="PANTHER" id="PTHR42823:SF3">
    <property type="entry name" value="ATP SYNTHASE SUBUNIT A, CHLOROPLASTIC"/>
    <property type="match status" value="1"/>
</dbReference>
<comment type="caution">
    <text evidence="13">The sequence shown here is derived from an EMBL/GenBank/DDBJ whole genome shotgun (WGS) entry which is preliminary data.</text>
</comment>
<comment type="subcellular location">
    <subcellularLocation>
        <location evidence="11 12">Cell membrane</location>
        <topology evidence="11 12">Multi-pass membrane protein</topology>
    </subcellularLocation>
    <subcellularLocation>
        <location evidence="1">Membrane</location>
        <topology evidence="1">Multi-pass membrane protein</topology>
    </subcellularLocation>
</comment>
<feature type="transmembrane region" description="Helical" evidence="11">
    <location>
        <begin position="22"/>
        <end position="40"/>
    </location>
</feature>
<dbReference type="Gene3D" id="1.20.120.220">
    <property type="entry name" value="ATP synthase, F0 complex, subunit A"/>
    <property type="match status" value="1"/>
</dbReference>
<dbReference type="EMBL" id="MHUG01000022">
    <property type="protein sequence ID" value="OHA72803.1"/>
    <property type="molecule type" value="Genomic_DNA"/>
</dbReference>
<keyword evidence="6 11" id="KW-0375">Hydrogen ion transport</keyword>
<dbReference type="GO" id="GO:0042777">
    <property type="term" value="P:proton motive force-driven plasma membrane ATP synthesis"/>
    <property type="evidence" value="ECO:0007669"/>
    <property type="project" value="TreeGrafter"/>
</dbReference>
<evidence type="ECO:0000256" key="2">
    <source>
        <dbReference type="ARBA" id="ARBA00006810"/>
    </source>
</evidence>
<evidence type="ECO:0000256" key="11">
    <source>
        <dbReference type="HAMAP-Rule" id="MF_01393"/>
    </source>
</evidence>
<keyword evidence="10 11" id="KW-0066">ATP synthesis</keyword>
<evidence type="ECO:0000256" key="4">
    <source>
        <dbReference type="ARBA" id="ARBA00022547"/>
    </source>
</evidence>
<dbReference type="PANTHER" id="PTHR42823">
    <property type="entry name" value="ATP SYNTHASE SUBUNIT A, CHLOROPLASTIC"/>
    <property type="match status" value="1"/>
</dbReference>
<gene>
    <name evidence="11" type="primary">atpB</name>
    <name evidence="13" type="ORF">A3B24_02750</name>
</gene>
<keyword evidence="3 11" id="KW-0813">Transport</keyword>
<keyword evidence="8 11" id="KW-0406">Ion transport</keyword>
<evidence type="ECO:0000256" key="10">
    <source>
        <dbReference type="ARBA" id="ARBA00023310"/>
    </source>
</evidence>
<evidence type="ECO:0000256" key="1">
    <source>
        <dbReference type="ARBA" id="ARBA00004141"/>
    </source>
</evidence>
<reference evidence="13 14" key="1">
    <citation type="journal article" date="2016" name="Nat. Commun.">
        <title>Thousands of microbial genomes shed light on interconnected biogeochemical processes in an aquifer system.</title>
        <authorList>
            <person name="Anantharaman K."/>
            <person name="Brown C.T."/>
            <person name="Hug L.A."/>
            <person name="Sharon I."/>
            <person name="Castelle C.J."/>
            <person name="Probst A.J."/>
            <person name="Thomas B.C."/>
            <person name="Singh A."/>
            <person name="Wilkins M.J."/>
            <person name="Karaoz U."/>
            <person name="Brodie E.L."/>
            <person name="Williams K.H."/>
            <person name="Hubbard S.S."/>
            <person name="Banfield J.F."/>
        </authorList>
    </citation>
    <scope>NUCLEOTIDE SEQUENCE [LARGE SCALE GENOMIC DNA]</scope>
</reference>
<dbReference type="CDD" id="cd00310">
    <property type="entry name" value="ATP-synt_Fo_a_6"/>
    <property type="match status" value="1"/>
</dbReference>
<proteinExistence type="inferred from homology"/>
<evidence type="ECO:0000256" key="9">
    <source>
        <dbReference type="ARBA" id="ARBA00023136"/>
    </source>
</evidence>
<dbReference type="InterPro" id="IPR000568">
    <property type="entry name" value="ATP_synth_F0_asu"/>
</dbReference>
<evidence type="ECO:0000256" key="8">
    <source>
        <dbReference type="ARBA" id="ARBA00023065"/>
    </source>
</evidence>
<protein>
    <recommendedName>
        <fullName evidence="11 12">ATP synthase subunit a</fullName>
    </recommendedName>
    <alternativeName>
        <fullName evidence="11">ATP synthase F0 sector subunit a</fullName>
    </alternativeName>
    <alternativeName>
        <fullName evidence="11">F-ATPase subunit 6</fullName>
    </alternativeName>
</protein>
<sequence>MEISLKPEIIATLFRFPVTNSFVLSVTTAVLLVGGGFFAVRSLRIVPQKLQNAVEFVVETILDFMTGILGDRETAKRYFPLVASFFLFILFNNWIGVLPGTGSFGIQEVHHGEEVLIPLFRSANSDLNTTLALALISVFAIQWYGIRKLGLIGHLSKFFVFTKGPIQFFVGILEFIAEFAKILSFSFRLFGNVFAGEVLLLIIMTLVPLLAPSPFFLLEFFVGFIQALVFSMLTLIFLKIATETVEH</sequence>
<keyword evidence="7 11" id="KW-1133">Transmembrane helix</keyword>
<dbReference type="InterPro" id="IPR035908">
    <property type="entry name" value="F0_ATP_A_sf"/>
</dbReference>
<dbReference type="STRING" id="1802461.A3B24_02750"/>
<evidence type="ECO:0000313" key="14">
    <source>
        <dbReference type="Proteomes" id="UP000176917"/>
    </source>
</evidence>
<feature type="transmembrane region" description="Helical" evidence="11">
    <location>
        <begin position="127"/>
        <end position="146"/>
    </location>
</feature>
<dbReference type="InterPro" id="IPR045082">
    <property type="entry name" value="ATP_syn_F0_a_bact/chloroplast"/>
</dbReference>
<dbReference type="SUPFAM" id="SSF81336">
    <property type="entry name" value="F1F0 ATP synthase subunit A"/>
    <property type="match status" value="1"/>
</dbReference>
<feature type="transmembrane region" description="Helical" evidence="11">
    <location>
        <begin position="217"/>
        <end position="238"/>
    </location>
</feature>
<dbReference type="GO" id="GO:0046933">
    <property type="term" value="F:proton-transporting ATP synthase activity, rotational mechanism"/>
    <property type="evidence" value="ECO:0007669"/>
    <property type="project" value="UniProtKB-UniRule"/>
</dbReference>
<keyword evidence="4 11" id="KW-0138">CF(0)</keyword>
<dbReference type="Proteomes" id="UP000176917">
    <property type="component" value="Unassembled WGS sequence"/>
</dbReference>
<evidence type="ECO:0000256" key="6">
    <source>
        <dbReference type="ARBA" id="ARBA00022781"/>
    </source>
</evidence>
<feature type="transmembrane region" description="Helical" evidence="11">
    <location>
        <begin position="189"/>
        <end position="210"/>
    </location>
</feature>
<evidence type="ECO:0000313" key="13">
    <source>
        <dbReference type="EMBL" id="OHA72803.1"/>
    </source>
</evidence>
<evidence type="ECO:0000256" key="12">
    <source>
        <dbReference type="RuleBase" id="RU000483"/>
    </source>
</evidence>
<dbReference type="Pfam" id="PF00119">
    <property type="entry name" value="ATP-synt_A"/>
    <property type="match status" value="1"/>
</dbReference>
<keyword evidence="11" id="KW-1003">Cell membrane</keyword>
<organism evidence="13 14">
    <name type="scientific">Candidatus Wildermuthbacteria bacterium RIFCSPLOWO2_01_FULL_48_16</name>
    <dbReference type="NCBI Taxonomy" id="1802461"/>
    <lineage>
        <taxon>Bacteria</taxon>
        <taxon>Candidatus Wildermuthiibacteriota</taxon>
    </lineage>
</organism>
<keyword evidence="9 11" id="KW-0472">Membrane</keyword>
<dbReference type="HAMAP" id="MF_01393">
    <property type="entry name" value="ATP_synth_a_bact"/>
    <property type="match status" value="1"/>
</dbReference>
<dbReference type="NCBIfam" id="TIGR01131">
    <property type="entry name" value="ATP_synt_6_or_A"/>
    <property type="match status" value="1"/>
</dbReference>
<comment type="function">
    <text evidence="11 12">Key component of the proton channel; it plays a direct role in the translocation of protons across the membrane.</text>
</comment>
<dbReference type="PROSITE" id="PS00449">
    <property type="entry name" value="ATPASE_A"/>
    <property type="match status" value="1"/>
</dbReference>
<evidence type="ECO:0000256" key="5">
    <source>
        <dbReference type="ARBA" id="ARBA00022692"/>
    </source>
</evidence>
<dbReference type="AlphaFoldDB" id="A0A1G2RIX4"/>